<dbReference type="AlphaFoldDB" id="A0A6N7PX78"/>
<dbReference type="Pfam" id="PF12770">
    <property type="entry name" value="CHAT"/>
    <property type="match status" value="1"/>
</dbReference>
<evidence type="ECO:0000259" key="1">
    <source>
        <dbReference type="Pfam" id="PF12770"/>
    </source>
</evidence>
<evidence type="ECO:0000313" key="3">
    <source>
        <dbReference type="Proteomes" id="UP000440224"/>
    </source>
</evidence>
<reference evidence="2 3" key="1">
    <citation type="submission" date="2019-10" db="EMBL/GenBank/DDBJ databases">
        <title>A soil myxobacterium in the family Polyangiaceae.</title>
        <authorList>
            <person name="Li Y."/>
            <person name="Wang J."/>
        </authorList>
    </citation>
    <scope>NUCLEOTIDE SEQUENCE [LARGE SCALE GENOMIC DNA]</scope>
    <source>
        <strain evidence="2 3">DSM 14734</strain>
    </source>
</reference>
<dbReference type="EMBL" id="WJIE01000013">
    <property type="protein sequence ID" value="MRG96688.1"/>
    <property type="molecule type" value="Genomic_DNA"/>
</dbReference>
<organism evidence="2 3">
    <name type="scientific">Polyangium spumosum</name>
    <dbReference type="NCBI Taxonomy" id="889282"/>
    <lineage>
        <taxon>Bacteria</taxon>
        <taxon>Pseudomonadati</taxon>
        <taxon>Myxococcota</taxon>
        <taxon>Polyangia</taxon>
        <taxon>Polyangiales</taxon>
        <taxon>Polyangiaceae</taxon>
        <taxon>Polyangium</taxon>
    </lineage>
</organism>
<evidence type="ECO:0000313" key="2">
    <source>
        <dbReference type="EMBL" id="MRG96688.1"/>
    </source>
</evidence>
<dbReference type="Proteomes" id="UP000440224">
    <property type="component" value="Unassembled WGS sequence"/>
</dbReference>
<keyword evidence="3" id="KW-1185">Reference proteome</keyword>
<comment type="caution">
    <text evidence="2">The sequence shown here is derived from an EMBL/GenBank/DDBJ whole genome shotgun (WGS) entry which is preliminary data.</text>
</comment>
<sequence>MSATGWGVVDGLGGLVGNGMGRCRHARGGCRQREGALSACSRRLLATGGGVVGMLATVVGNGGDPCRHACDGCRQREGSLSACPPRSSATVGGFVGRPAALVGNGRALCRRARQPCRRGSGALSTCAASSSTSVGGFVDVPAVVVGAAIPAEIPSPPTARPGRWSSSVYASAMVSLFGWLRERLSATAGDVHPPKRLKLLFVGANAIDTSRLDIGAEFRDVQAELERAQRRGEIEVRVELAVSPVDLNRLLLEYEPDVVHFSGHGMVLRADAQGRLRATREFEPLDVEPSAEGAKQGVILLEARDGKSAAVSVEALARLFGILKNQRCIVLNACFSALQAAAITEHVDWVIGMKRAINDESAIVFSVGFYQAIASGRTVEVAFELGCSLVTLCGLPGADIPELFGRSDPEAARLVGKGAFAATSHPLQVSEVHVIPGEGMCTLDFRVYNSGDVDVLINRVSLRAVEVRLFNHGTLGYMAFSHEYDMDITSLEKSGDVVSCNVAQLVGRRGVDRFGIRLSARLPPAKHGSWKLRPSLSTNLGSVEGPVVEQVDLPPKSPRDYLFRDLERAETRAWRHAAPDCLMPYRDIIGGPAADLGAARETLERSYPDSASRCLVLFEWLGNCVGSWKWSDRVSVPESLLLEFPTTTLVDAITTHGLTPPQLHGAIKYFAVWRWRPEKFKEPNFWTEELKDLLLSNCLAAGYDAEQIREVELLFHRTTKSAAPPRKS</sequence>
<feature type="domain" description="CHAT" evidence="1">
    <location>
        <begin position="196"/>
        <end position="382"/>
    </location>
</feature>
<protein>
    <submittedName>
        <fullName evidence="2">CHAT domain-containing protein</fullName>
    </submittedName>
</protein>
<name>A0A6N7PX78_9BACT</name>
<proteinExistence type="predicted"/>
<dbReference type="InterPro" id="IPR024983">
    <property type="entry name" value="CHAT_dom"/>
</dbReference>
<accession>A0A6N7PX78</accession>
<gene>
    <name evidence="2" type="ORF">GF068_32910</name>
</gene>
<dbReference type="OrthoDB" id="8253226at2"/>